<dbReference type="InterPro" id="IPR010372">
    <property type="entry name" value="DNA_pol3_delta_N"/>
</dbReference>
<dbReference type="GO" id="GO:0009360">
    <property type="term" value="C:DNA polymerase III complex"/>
    <property type="evidence" value="ECO:0007669"/>
    <property type="project" value="InterPro"/>
</dbReference>
<dbReference type="Pfam" id="PF21694">
    <property type="entry name" value="DNA_pol3_delta_C"/>
    <property type="match status" value="1"/>
</dbReference>
<name>A0A951QCN5_9CYAN</name>
<dbReference type="InterPro" id="IPR048466">
    <property type="entry name" value="DNA_pol3_delta-like_C"/>
</dbReference>
<comment type="similarity">
    <text evidence="7">Belongs to the DNA polymerase HolA subunit family.</text>
</comment>
<comment type="caution">
    <text evidence="11">The sequence shown here is derived from an EMBL/GenBank/DDBJ whole genome shotgun (WGS) entry which is preliminary data.</text>
</comment>
<dbReference type="SUPFAM" id="SSF48019">
    <property type="entry name" value="post-AAA+ oligomerization domain-like"/>
    <property type="match status" value="1"/>
</dbReference>
<keyword evidence="3 11" id="KW-0808">Transferase</keyword>
<protein>
    <recommendedName>
        <fullName evidence="2">DNA polymerase III subunit delta</fullName>
        <ecNumber evidence="1">2.7.7.7</ecNumber>
    </recommendedName>
</protein>
<dbReference type="SUPFAM" id="SSF52540">
    <property type="entry name" value="P-loop containing nucleoside triphosphate hydrolases"/>
    <property type="match status" value="1"/>
</dbReference>
<reference evidence="11" key="2">
    <citation type="journal article" date="2022" name="Microbiol. Resour. Announc.">
        <title>Metagenome Sequencing to Explore Phylogenomics of Terrestrial Cyanobacteria.</title>
        <authorList>
            <person name="Ward R.D."/>
            <person name="Stajich J.E."/>
            <person name="Johansen J.R."/>
            <person name="Huntemann M."/>
            <person name="Clum A."/>
            <person name="Foster B."/>
            <person name="Foster B."/>
            <person name="Roux S."/>
            <person name="Palaniappan K."/>
            <person name="Varghese N."/>
            <person name="Mukherjee S."/>
            <person name="Reddy T.B.K."/>
            <person name="Daum C."/>
            <person name="Copeland A."/>
            <person name="Chen I.A."/>
            <person name="Ivanova N.N."/>
            <person name="Kyrpides N.C."/>
            <person name="Shapiro N."/>
            <person name="Eloe-Fadrosh E.A."/>
            <person name="Pietrasiak N."/>
        </authorList>
    </citation>
    <scope>NUCLEOTIDE SEQUENCE</scope>
    <source>
        <strain evidence="11">UHER 2000/2452</strain>
    </source>
</reference>
<evidence type="ECO:0000256" key="4">
    <source>
        <dbReference type="ARBA" id="ARBA00022695"/>
    </source>
</evidence>
<keyword evidence="5" id="KW-0235">DNA replication</keyword>
<evidence type="ECO:0000313" key="12">
    <source>
        <dbReference type="Proteomes" id="UP000757435"/>
    </source>
</evidence>
<dbReference type="PANTHER" id="PTHR34388">
    <property type="entry name" value="DNA POLYMERASE III SUBUNIT DELTA"/>
    <property type="match status" value="1"/>
</dbReference>
<feature type="domain" description="DNA polymerase III delta N-terminal" evidence="9">
    <location>
        <begin position="4"/>
        <end position="122"/>
    </location>
</feature>
<dbReference type="Gene3D" id="1.10.8.60">
    <property type="match status" value="1"/>
</dbReference>
<dbReference type="Gene3D" id="1.20.272.10">
    <property type="match status" value="1"/>
</dbReference>
<dbReference type="Pfam" id="PF06144">
    <property type="entry name" value="DNA_pol3_delta"/>
    <property type="match status" value="1"/>
</dbReference>
<dbReference type="EC" id="2.7.7.7" evidence="1"/>
<evidence type="ECO:0000256" key="8">
    <source>
        <dbReference type="ARBA" id="ARBA00049244"/>
    </source>
</evidence>
<dbReference type="GO" id="GO:0003677">
    <property type="term" value="F:DNA binding"/>
    <property type="evidence" value="ECO:0007669"/>
    <property type="project" value="InterPro"/>
</dbReference>
<evidence type="ECO:0000256" key="2">
    <source>
        <dbReference type="ARBA" id="ARBA00017703"/>
    </source>
</evidence>
<dbReference type="InterPro" id="IPR005790">
    <property type="entry name" value="DNA_polIII_delta"/>
</dbReference>
<feature type="domain" description="DNA polymerase III delta subunit-like C-terminal" evidence="10">
    <location>
        <begin position="201"/>
        <end position="308"/>
    </location>
</feature>
<comment type="catalytic activity">
    <reaction evidence="8">
        <text>DNA(n) + a 2'-deoxyribonucleoside 5'-triphosphate = DNA(n+1) + diphosphate</text>
        <dbReference type="Rhea" id="RHEA:22508"/>
        <dbReference type="Rhea" id="RHEA-COMP:17339"/>
        <dbReference type="Rhea" id="RHEA-COMP:17340"/>
        <dbReference type="ChEBI" id="CHEBI:33019"/>
        <dbReference type="ChEBI" id="CHEBI:61560"/>
        <dbReference type="ChEBI" id="CHEBI:173112"/>
        <dbReference type="EC" id="2.7.7.7"/>
    </reaction>
</comment>
<evidence type="ECO:0000256" key="6">
    <source>
        <dbReference type="ARBA" id="ARBA00022932"/>
    </source>
</evidence>
<dbReference type="Gene3D" id="3.40.50.300">
    <property type="entry name" value="P-loop containing nucleotide triphosphate hydrolases"/>
    <property type="match status" value="1"/>
</dbReference>
<dbReference type="GO" id="GO:0006261">
    <property type="term" value="P:DNA-templated DNA replication"/>
    <property type="evidence" value="ECO:0007669"/>
    <property type="project" value="TreeGrafter"/>
</dbReference>
<gene>
    <name evidence="11" type="primary">holA</name>
    <name evidence="11" type="ORF">KME15_16765</name>
</gene>
<accession>A0A951QCN5</accession>
<keyword evidence="4 11" id="KW-0548">Nucleotidyltransferase</keyword>
<proteinExistence type="inferred from homology"/>
<evidence type="ECO:0000256" key="3">
    <source>
        <dbReference type="ARBA" id="ARBA00022679"/>
    </source>
</evidence>
<dbReference type="AlphaFoldDB" id="A0A951QCN5"/>
<dbReference type="InterPro" id="IPR027417">
    <property type="entry name" value="P-loop_NTPase"/>
</dbReference>
<evidence type="ECO:0000259" key="9">
    <source>
        <dbReference type="Pfam" id="PF06144"/>
    </source>
</evidence>
<reference evidence="11" key="1">
    <citation type="submission" date="2021-05" db="EMBL/GenBank/DDBJ databases">
        <authorList>
            <person name="Pietrasiak N."/>
            <person name="Ward R."/>
            <person name="Stajich J.E."/>
            <person name="Kurbessoian T."/>
        </authorList>
    </citation>
    <scope>NUCLEOTIDE SEQUENCE</scope>
    <source>
        <strain evidence="11">UHER 2000/2452</strain>
    </source>
</reference>
<evidence type="ECO:0000256" key="1">
    <source>
        <dbReference type="ARBA" id="ARBA00012417"/>
    </source>
</evidence>
<dbReference type="PANTHER" id="PTHR34388:SF1">
    <property type="entry name" value="DNA POLYMERASE III SUBUNIT DELTA"/>
    <property type="match status" value="1"/>
</dbReference>
<evidence type="ECO:0000256" key="7">
    <source>
        <dbReference type="ARBA" id="ARBA00034754"/>
    </source>
</evidence>
<dbReference type="NCBIfam" id="TIGR01128">
    <property type="entry name" value="holA"/>
    <property type="match status" value="1"/>
</dbReference>
<dbReference type="GO" id="GO:0003887">
    <property type="term" value="F:DNA-directed DNA polymerase activity"/>
    <property type="evidence" value="ECO:0007669"/>
    <property type="project" value="UniProtKB-KW"/>
</dbReference>
<evidence type="ECO:0000259" key="10">
    <source>
        <dbReference type="Pfam" id="PF21694"/>
    </source>
</evidence>
<dbReference type="Proteomes" id="UP000757435">
    <property type="component" value="Unassembled WGS sequence"/>
</dbReference>
<dbReference type="InterPro" id="IPR008921">
    <property type="entry name" value="DNA_pol3_clamp-load_cplx_C"/>
</dbReference>
<evidence type="ECO:0000313" key="11">
    <source>
        <dbReference type="EMBL" id="MBW4660328.1"/>
    </source>
</evidence>
<evidence type="ECO:0000256" key="5">
    <source>
        <dbReference type="ARBA" id="ARBA00022705"/>
    </source>
</evidence>
<sequence length="328" mass="36655">MSVYLFWGDDDFALDRAVKDLRDRTLDPDWASFNYDKLPPDASDAVVQGINLALTPPFGAGQRLVWLADTTLCQRCSEELLSELERSLPTLPDTTVLLLTTSSKPDGRIKSTKLLQKHAEIREFTNIPPWKMDLLAQQVRRAAQDMGVKLTSGAVQLLAESVGNNSRQLFMELEKLRLYGGDNAQPLGEAAVTTLVTTSTQNSLQLAAAIRQGDTGRSLTLITDLIRQNESPLRIVAVLVGQFRTWLWVKLMLEAGERDEREIAQAAEISNPKRIYFLQQEVKPLSLLSLQQTLPLLLELEFGLKTGAEPLALLQTKAIELCQLYRRV</sequence>
<dbReference type="EMBL" id="JAHHHD010000020">
    <property type="protein sequence ID" value="MBW4660328.1"/>
    <property type="molecule type" value="Genomic_DNA"/>
</dbReference>
<organism evidence="11 12">
    <name type="scientific">Drouetiella hepatica Uher 2000/2452</name>
    <dbReference type="NCBI Taxonomy" id="904376"/>
    <lineage>
        <taxon>Bacteria</taxon>
        <taxon>Bacillati</taxon>
        <taxon>Cyanobacteriota</taxon>
        <taxon>Cyanophyceae</taxon>
        <taxon>Oculatellales</taxon>
        <taxon>Oculatellaceae</taxon>
        <taxon>Drouetiella</taxon>
    </lineage>
</organism>
<keyword evidence="6" id="KW-0239">DNA-directed DNA polymerase</keyword>